<dbReference type="Proteomes" id="UP000319792">
    <property type="component" value="Unassembled WGS sequence"/>
</dbReference>
<dbReference type="InterPro" id="IPR002543">
    <property type="entry name" value="FtsK_dom"/>
</dbReference>
<evidence type="ECO:0000256" key="1">
    <source>
        <dbReference type="ARBA" id="ARBA00004651"/>
    </source>
</evidence>
<evidence type="ECO:0000256" key="4">
    <source>
        <dbReference type="ARBA" id="ARBA00022737"/>
    </source>
</evidence>
<evidence type="ECO:0000256" key="6">
    <source>
        <dbReference type="ARBA" id="ARBA00022840"/>
    </source>
</evidence>
<feature type="compositionally biased region" description="Basic and acidic residues" evidence="10">
    <location>
        <begin position="1"/>
        <end position="15"/>
    </location>
</feature>
<feature type="compositionally biased region" description="Basic and acidic residues" evidence="10">
    <location>
        <begin position="23"/>
        <end position="37"/>
    </location>
</feature>
<keyword evidence="14" id="KW-1185">Reference proteome</keyword>
<feature type="compositionally biased region" description="Basic residues" evidence="10">
    <location>
        <begin position="131"/>
        <end position="144"/>
    </location>
</feature>
<keyword evidence="5 9" id="KW-0547">Nucleotide-binding</keyword>
<keyword evidence="8 11" id="KW-0472">Membrane</keyword>
<feature type="domain" description="FtsK" evidence="12">
    <location>
        <begin position="1008"/>
        <end position="1209"/>
    </location>
</feature>
<evidence type="ECO:0000256" key="11">
    <source>
        <dbReference type="SAM" id="Phobius"/>
    </source>
</evidence>
<name>A0A5C5RHI5_9ACTN</name>
<evidence type="ECO:0000313" key="14">
    <source>
        <dbReference type="Proteomes" id="UP000319792"/>
    </source>
</evidence>
<dbReference type="InterPro" id="IPR027417">
    <property type="entry name" value="P-loop_NTPase"/>
</dbReference>
<dbReference type="PANTHER" id="PTHR22683">
    <property type="entry name" value="SPORULATION PROTEIN RELATED"/>
    <property type="match status" value="1"/>
</dbReference>
<evidence type="ECO:0000256" key="10">
    <source>
        <dbReference type="SAM" id="MobiDB-lite"/>
    </source>
</evidence>
<dbReference type="PROSITE" id="PS50901">
    <property type="entry name" value="FTSK"/>
    <property type="match status" value="2"/>
</dbReference>
<accession>A0A5C5RHI5</accession>
<dbReference type="NCBIfam" id="TIGR03925">
    <property type="entry name" value="T7SS_EccC_b"/>
    <property type="match status" value="1"/>
</dbReference>
<organism evidence="13 14">
    <name type="scientific">Tsukamurella sputi</name>
    <dbReference type="NCBI Taxonomy" id="2591848"/>
    <lineage>
        <taxon>Bacteria</taxon>
        <taxon>Bacillati</taxon>
        <taxon>Actinomycetota</taxon>
        <taxon>Actinomycetes</taxon>
        <taxon>Mycobacteriales</taxon>
        <taxon>Tsukamurellaceae</taxon>
        <taxon>Tsukamurella</taxon>
    </lineage>
</organism>
<dbReference type="GO" id="GO:0003677">
    <property type="term" value="F:DNA binding"/>
    <property type="evidence" value="ECO:0007669"/>
    <property type="project" value="InterPro"/>
</dbReference>
<feature type="domain" description="FtsK" evidence="12">
    <location>
        <begin position="634"/>
        <end position="842"/>
    </location>
</feature>
<feature type="binding site" evidence="9">
    <location>
        <begin position="657"/>
        <end position="664"/>
    </location>
    <ligand>
        <name>ATP</name>
        <dbReference type="ChEBI" id="CHEBI:30616"/>
    </ligand>
</feature>
<dbReference type="SUPFAM" id="SSF52540">
    <property type="entry name" value="P-loop containing nucleoside triphosphate hydrolases"/>
    <property type="match status" value="3"/>
</dbReference>
<protein>
    <submittedName>
        <fullName evidence="13">Type VII secretion protein EccCa</fullName>
    </submittedName>
</protein>
<keyword evidence="6 9" id="KW-0067">ATP-binding</keyword>
<feature type="transmembrane region" description="Helical" evidence="11">
    <location>
        <begin position="221"/>
        <end position="239"/>
    </location>
</feature>
<dbReference type="Pfam" id="PF01580">
    <property type="entry name" value="FtsK_SpoIIIE"/>
    <property type="match status" value="2"/>
</dbReference>
<evidence type="ECO:0000256" key="8">
    <source>
        <dbReference type="ARBA" id="ARBA00023136"/>
    </source>
</evidence>
<feature type="transmembrane region" description="Helical" evidence="11">
    <location>
        <begin position="194"/>
        <end position="212"/>
    </location>
</feature>
<evidence type="ECO:0000259" key="12">
    <source>
        <dbReference type="PROSITE" id="PS50901"/>
    </source>
</evidence>
<feature type="region of interest" description="Disordered" evidence="10">
    <location>
        <begin position="1"/>
        <end position="50"/>
    </location>
</feature>
<dbReference type="NCBIfam" id="TIGR03924">
    <property type="entry name" value="T7SS_EccC_a"/>
    <property type="match status" value="1"/>
</dbReference>
<feature type="binding site" evidence="9">
    <location>
        <begin position="1027"/>
        <end position="1034"/>
    </location>
    <ligand>
        <name>ATP</name>
        <dbReference type="ChEBI" id="CHEBI:30616"/>
    </ligand>
</feature>
<evidence type="ECO:0000256" key="2">
    <source>
        <dbReference type="ARBA" id="ARBA00022475"/>
    </source>
</evidence>
<feature type="compositionally biased region" description="Basic residues" evidence="10">
    <location>
        <begin position="38"/>
        <end position="50"/>
    </location>
</feature>
<gene>
    <name evidence="13" type="primary">eccCa</name>
    <name evidence="13" type="ORF">FK268_19695</name>
</gene>
<dbReference type="GO" id="GO:0005886">
    <property type="term" value="C:plasma membrane"/>
    <property type="evidence" value="ECO:0007669"/>
    <property type="project" value="UniProtKB-SubCell"/>
</dbReference>
<evidence type="ECO:0000256" key="5">
    <source>
        <dbReference type="ARBA" id="ARBA00022741"/>
    </source>
</evidence>
<dbReference type="Gene3D" id="3.40.50.300">
    <property type="entry name" value="P-loop containing nucleotide triphosphate hydrolases"/>
    <property type="match status" value="3"/>
</dbReference>
<evidence type="ECO:0000256" key="9">
    <source>
        <dbReference type="PROSITE-ProRule" id="PRU00289"/>
    </source>
</evidence>
<keyword evidence="7 11" id="KW-1133">Transmembrane helix</keyword>
<keyword evidence="3 11" id="KW-0812">Transmembrane</keyword>
<evidence type="ECO:0000256" key="7">
    <source>
        <dbReference type="ARBA" id="ARBA00022989"/>
    </source>
</evidence>
<proteinExistence type="predicted"/>
<sequence>MHDLVTRRGRADRPAARARGRHPPADRSAERRPDRPHRSAGFRGNHRRRRLPAGEQWPVCLRHRLGRGLPGAQRRVLDRRHRNPLRHRRSGVERGGILRQGARAAGSRARALDDHQLVRAGAHPLAGQRIHQARRWRRGPRRREVRPEGEEVSRQVFEPPLHPKKEPRVVKKEVEVRTPDTIDEIDPPGKWRTVMMPVIMVVAVLGMLFMMIRMNRGFNPVMLLMPMMLLFGMFAYMGGGPGGSGSKSKAQLLHDRKQASRSIGNSREKALSRGRNYFDALAHAYPDPAVTASLVGTERMWEVNGGDQERKSRFTAARYGRGRIVPKAKLLTPEAPDGEFLDPVQWTETVKFLHTHSTIADMPLALTLRNLPVLGVGGDPEKSAGMVRAMLNHLAVTHGPDRLRIAVVADTPDGGRWEYLKWLPQVQHPSLIDALGSRRMIYGNWTEFLEELAGGDEQPTAEADRIVDYSRPFTTETEVTGRTRHTVVIVESAERARMTDQAIASLADVTWILMSPPDGVIDSFPHAVLLDVDATGIVTRWDSDLPLEAPKEIARADHLDLIDAHTTARKLARWELETTASLLSKERQDTGRDWASLVQVDDPGAIDVVDFWQRIKRFDDPHRLNFPIGFGPDGTRIFLNMREASQGGTGPHGEMIGTSGSGKSEFLRCLVLDACLFHSPSMLNLLLVDFKGGATYQGMEDIPHVAAVVTNLEKSESMVDRMMEVITGELKRRQQLFDSAAARYPSFNIIGLTEYEKARESGHCPDLEPMPALLVLIDEYTELLEAKPEFVNIFSQIGRVGRSVGVHLLLASQNAEMARSRGLESNIHYHIALRTGTAGDSRAVIGVPDAKNLPGKPGNGLIKTLHEDDLIRFYAGFTGKPYFAPEAAPEPVVREVVQPTADDLSSRGFTARRVDIPDLEAEIVEDEEIVRTEEEILAAPTVFTVVKELLTKAPARPAYKPWLPELTSTTLDILAPSLGADEWVAPKVTTPATLKTPFGVFDDPAKHQQPVWELDLSGGQGNVLIYGAPQKGKTTAAMTLVTSLALTHSPEQVQFFIVDYTGGGWMRLEDLPHVSRIATRSEEDAINRIISQMSDLIEHRVKLFRKYRVNSMAEYRRLRSDPAAEVITEDAFGDAFIVIDGFDAAVTEGGVFEDEVAVLEALASGALNYGIHFVITTARNTVLRGLASHMHTIIEGRVSTASYDMSVVNSQRNKAVPDRAGHVITTDRDLLALVALPRADGDSSPETLSDGIEEVVERIRRANTSGAEAPKLLALPEVILQDDLFSVLPAEASARERVRLPFGVRETDAGPAVADFGREAHMYVVGESGSGRSAFVHTIIEAISRRYPTIDDGAIALLDPKRVHRGAFAPNPKNLGLHGSDLHDFLRRWQDKLVEWMGDGETDPAKVTYRRVPDAADSAALARRDWWTGPEVFLIIDDYDAVVARGDRTNPITQTVKLMNDGVIRGFHVIIVLNDSEYLYKASSDPLIQFLDTHSSMALALSADKFNVNIGGERGQRYGIPGRGRFHPGRGAPSDVVQVAWNGVRRDDGVADDDLWG</sequence>
<evidence type="ECO:0000256" key="3">
    <source>
        <dbReference type="ARBA" id="ARBA00022692"/>
    </source>
</evidence>
<evidence type="ECO:0000313" key="13">
    <source>
        <dbReference type="EMBL" id="TWS22437.1"/>
    </source>
</evidence>
<dbReference type="InterPro" id="IPR023837">
    <property type="entry name" value="EccCb-like_Actinobacteria"/>
</dbReference>
<dbReference type="SMART" id="SM00382">
    <property type="entry name" value="AAA"/>
    <property type="match status" value="3"/>
</dbReference>
<feature type="region of interest" description="Disordered" evidence="10">
    <location>
        <begin position="72"/>
        <end position="100"/>
    </location>
</feature>
<dbReference type="InterPro" id="IPR050206">
    <property type="entry name" value="FtsK/SpoIIIE/SftA"/>
</dbReference>
<reference evidence="13 14" key="1">
    <citation type="submission" date="2019-08" db="EMBL/GenBank/DDBJ databases">
        <title>Tsukamurella conjunctivitidis sp. nov., Tsukamurella assacharolytica sp. nov. and Tsukamurella sputae sp. nov. isolated from patients with conjunctivitis, bacteraemia (lymphoma) and respiratory infection (sputum) in Hong Kong.</title>
        <authorList>
            <person name="Fok K.M.N."/>
            <person name="Fong J.Y.H."/>
        </authorList>
    </citation>
    <scope>NUCLEOTIDE SEQUENCE [LARGE SCALE GENOMIC DNA]</scope>
    <source>
        <strain evidence="13 14">HKU70</strain>
    </source>
</reference>
<feature type="region of interest" description="Disordered" evidence="10">
    <location>
        <begin position="126"/>
        <end position="155"/>
    </location>
</feature>
<dbReference type="InterPro" id="IPR003593">
    <property type="entry name" value="AAA+_ATPase"/>
</dbReference>
<comment type="caution">
    <text evidence="13">The sequence shown here is derived from an EMBL/GenBank/DDBJ whole genome shotgun (WGS) entry which is preliminary data.</text>
</comment>
<keyword evidence="2" id="KW-1003">Cell membrane</keyword>
<comment type="subcellular location">
    <subcellularLocation>
        <location evidence="1">Cell membrane</location>
        <topology evidence="1">Multi-pass membrane protein</topology>
    </subcellularLocation>
</comment>
<feature type="compositionally biased region" description="Basic residues" evidence="10">
    <location>
        <begin position="77"/>
        <end position="89"/>
    </location>
</feature>
<dbReference type="GO" id="GO:0005524">
    <property type="term" value="F:ATP binding"/>
    <property type="evidence" value="ECO:0007669"/>
    <property type="project" value="UniProtKB-UniRule"/>
</dbReference>
<dbReference type="EMBL" id="VIGV01000009">
    <property type="protein sequence ID" value="TWS22437.1"/>
    <property type="molecule type" value="Genomic_DNA"/>
</dbReference>
<dbReference type="InterPro" id="IPR023836">
    <property type="entry name" value="EccCa-like_Actinobacteria"/>
</dbReference>
<dbReference type="PANTHER" id="PTHR22683:SF1">
    <property type="entry name" value="TYPE VII SECRETION SYSTEM PROTEIN ESSC"/>
    <property type="match status" value="1"/>
</dbReference>
<keyword evidence="4" id="KW-0677">Repeat</keyword>